<gene>
    <name evidence="3" type="ORF">D9757_006737</name>
</gene>
<dbReference type="InterPro" id="IPR052337">
    <property type="entry name" value="SAT4-like"/>
</dbReference>
<feature type="transmembrane region" description="Helical" evidence="2">
    <location>
        <begin position="94"/>
        <end position="113"/>
    </location>
</feature>
<keyword evidence="4" id="KW-1185">Reference proteome</keyword>
<dbReference type="PANTHER" id="PTHR33048">
    <property type="entry name" value="PTH11-LIKE INTEGRAL MEMBRANE PROTEIN (AFU_ORTHOLOGUE AFUA_5G11245)"/>
    <property type="match status" value="1"/>
</dbReference>
<organism evidence="3 4">
    <name type="scientific">Collybiopsis confluens</name>
    <dbReference type="NCBI Taxonomy" id="2823264"/>
    <lineage>
        <taxon>Eukaryota</taxon>
        <taxon>Fungi</taxon>
        <taxon>Dikarya</taxon>
        <taxon>Basidiomycota</taxon>
        <taxon>Agaricomycotina</taxon>
        <taxon>Agaricomycetes</taxon>
        <taxon>Agaricomycetidae</taxon>
        <taxon>Agaricales</taxon>
        <taxon>Marasmiineae</taxon>
        <taxon>Omphalotaceae</taxon>
        <taxon>Collybiopsis</taxon>
    </lineage>
</organism>
<dbReference type="OrthoDB" id="3229610at2759"/>
<dbReference type="Proteomes" id="UP000518752">
    <property type="component" value="Unassembled WGS sequence"/>
</dbReference>
<feature type="transmembrane region" description="Helical" evidence="2">
    <location>
        <begin position="256"/>
        <end position="278"/>
    </location>
</feature>
<evidence type="ECO:0000313" key="4">
    <source>
        <dbReference type="Proteomes" id="UP000518752"/>
    </source>
</evidence>
<feature type="transmembrane region" description="Helical" evidence="2">
    <location>
        <begin position="125"/>
        <end position="146"/>
    </location>
</feature>
<name>A0A8H5M9D9_9AGAR</name>
<dbReference type="PANTHER" id="PTHR33048:SF47">
    <property type="entry name" value="INTEGRAL MEMBRANE PROTEIN-RELATED"/>
    <property type="match status" value="1"/>
</dbReference>
<keyword evidence="2" id="KW-1133">Transmembrane helix</keyword>
<dbReference type="AlphaFoldDB" id="A0A8H5M9D9"/>
<evidence type="ECO:0000256" key="1">
    <source>
        <dbReference type="SAM" id="MobiDB-lite"/>
    </source>
</evidence>
<protein>
    <recommendedName>
        <fullName evidence="5">Integral membrane protein</fullName>
    </recommendedName>
</protein>
<feature type="transmembrane region" description="Helical" evidence="2">
    <location>
        <begin position="227"/>
        <end position="244"/>
    </location>
</feature>
<comment type="caution">
    <text evidence="3">The sequence shown here is derived from an EMBL/GenBank/DDBJ whole genome shotgun (WGS) entry which is preliminary data.</text>
</comment>
<reference evidence="3 4" key="1">
    <citation type="journal article" date="2020" name="ISME J.">
        <title>Uncovering the hidden diversity of litter-decomposition mechanisms in mushroom-forming fungi.</title>
        <authorList>
            <person name="Floudas D."/>
            <person name="Bentzer J."/>
            <person name="Ahren D."/>
            <person name="Johansson T."/>
            <person name="Persson P."/>
            <person name="Tunlid A."/>
        </authorList>
    </citation>
    <scope>NUCLEOTIDE SEQUENCE [LARGE SCALE GENOMIC DNA]</scope>
    <source>
        <strain evidence="3 4">CBS 406.79</strain>
    </source>
</reference>
<feature type="region of interest" description="Disordered" evidence="1">
    <location>
        <begin position="324"/>
        <end position="343"/>
    </location>
</feature>
<feature type="transmembrane region" description="Helical" evidence="2">
    <location>
        <begin position="153"/>
        <end position="177"/>
    </location>
</feature>
<proteinExistence type="predicted"/>
<evidence type="ECO:0008006" key="5">
    <source>
        <dbReference type="Google" id="ProtNLM"/>
    </source>
</evidence>
<keyword evidence="2" id="KW-0812">Transmembrane</keyword>
<keyword evidence="2" id="KW-0472">Membrane</keyword>
<sequence length="366" mass="40481">MASISYAKNPDFPRCLLDILTMSFQFTRRQGKRYEKLDPCKSTCTSSTTSFDSSSNACWNAVKSNQTPPNIMKLNIQRDAPLDSVPSPELHRKVILSAYVGMTFAALTTVFRLTLRLRYFGWDDALAGLAFISLIITAIVASSPILQSSRVALYYIFSITFDTTVWISRLSILFTIIRLGGYKKQLYTSAIFWVCEPQNGYNHWKEDIVPQCMLGKTVAITQLTTDAFADIVLVSVPLYLLRYLKSQDAKAQKYRLAVSFVVGGLTTFVSIVHAVYLLDGSKVSILVSNIELSVSVIIANFAVLAAAVYRIWVSIDPLSSLTRFSRGSRGNSGGSRSKARGGEDTKLSTIAYAHGVPTLETLPPFK</sequence>
<dbReference type="EMBL" id="JAACJN010000039">
    <property type="protein sequence ID" value="KAF5385569.1"/>
    <property type="molecule type" value="Genomic_DNA"/>
</dbReference>
<evidence type="ECO:0000256" key="2">
    <source>
        <dbReference type="SAM" id="Phobius"/>
    </source>
</evidence>
<feature type="transmembrane region" description="Helical" evidence="2">
    <location>
        <begin position="290"/>
        <end position="313"/>
    </location>
</feature>
<accession>A0A8H5M9D9</accession>
<evidence type="ECO:0000313" key="3">
    <source>
        <dbReference type="EMBL" id="KAF5385569.1"/>
    </source>
</evidence>